<dbReference type="PROSITE" id="PS51358">
    <property type="entry name" value="NOP"/>
    <property type="match status" value="1"/>
</dbReference>
<dbReference type="Proteomes" id="UP000008136">
    <property type="component" value="Chromosome"/>
</dbReference>
<dbReference type="HOGENOM" id="CLU_015495_1_1_2"/>
<dbReference type="Gene3D" id="3.30.2150.10">
    <property type="entry name" value="Fibrillarin homologue"/>
    <property type="match status" value="1"/>
</dbReference>
<dbReference type="InterPro" id="IPR042239">
    <property type="entry name" value="Nop_C"/>
</dbReference>
<dbReference type="GO" id="GO:0031428">
    <property type="term" value="C:box C/D methylation guide snoRNP complex"/>
    <property type="evidence" value="ECO:0007669"/>
    <property type="project" value="InterPro"/>
</dbReference>
<keyword evidence="3" id="KW-0687">Ribonucleoprotein</keyword>
<accession>F2KN20</accession>
<feature type="coiled-coil region" evidence="1">
    <location>
        <begin position="85"/>
        <end position="134"/>
    </location>
</feature>
<dbReference type="InterPro" id="IPR036070">
    <property type="entry name" value="Nop_dom_sf"/>
</dbReference>
<evidence type="ECO:0000256" key="1">
    <source>
        <dbReference type="SAM" id="Coils"/>
    </source>
</evidence>
<reference evidence="3 4" key="1">
    <citation type="submission" date="2011-03" db="EMBL/GenBank/DDBJ databases">
        <title>The complete genome of Archaeoglobus veneficus SNP6.</title>
        <authorList>
            <consortium name="US DOE Joint Genome Institute (JGI-PGF)"/>
            <person name="Lucas S."/>
            <person name="Copeland A."/>
            <person name="Lapidus A."/>
            <person name="Bruce D."/>
            <person name="Goodwin L."/>
            <person name="Pitluck S."/>
            <person name="Kyrpides N."/>
            <person name="Mavromatis K."/>
            <person name="Pagani I."/>
            <person name="Ivanova N."/>
            <person name="Mikhailova N."/>
            <person name="Lu M."/>
            <person name="Detter J.C."/>
            <person name="Tapia R."/>
            <person name="Han C."/>
            <person name="Land M."/>
            <person name="Hauser L."/>
            <person name="Markowitz V."/>
            <person name="Cheng J.-F."/>
            <person name="Hugenholtz P."/>
            <person name="Woyke T."/>
            <person name="Wu D."/>
            <person name="Spring S."/>
            <person name="Brambilla E."/>
            <person name="Klenk H.-P."/>
            <person name="Eisen J.A."/>
        </authorList>
    </citation>
    <scope>NUCLEOTIDE SEQUENCE [LARGE SCALE GENOMIC DNA]</scope>
    <source>
        <strain>SNP6</strain>
    </source>
</reference>
<protein>
    <submittedName>
        <fullName evidence="3">Pre-mRNA processing ribonucleoprotein, binding domain protein</fullName>
    </submittedName>
</protein>
<evidence type="ECO:0000259" key="2">
    <source>
        <dbReference type="PROSITE" id="PS51358"/>
    </source>
</evidence>
<dbReference type="InterPro" id="IPR045056">
    <property type="entry name" value="Nop56/Nop58"/>
</dbReference>
<dbReference type="PANTHER" id="PTHR10894:SF0">
    <property type="entry name" value="NUCLEOLAR PROTEIN 56"/>
    <property type="match status" value="1"/>
</dbReference>
<gene>
    <name evidence="3" type="ordered locus">Arcve_1290</name>
</gene>
<dbReference type="STRING" id="693661.Arcve_1290"/>
<evidence type="ECO:0000313" key="4">
    <source>
        <dbReference type="Proteomes" id="UP000008136"/>
    </source>
</evidence>
<dbReference type="KEGG" id="ave:Arcve_1290"/>
<proteinExistence type="predicted"/>
<dbReference type="Gene3D" id="1.10.287.660">
    <property type="entry name" value="Helix hairpin bin"/>
    <property type="match status" value="1"/>
</dbReference>
<dbReference type="SUPFAM" id="SSF89124">
    <property type="entry name" value="Nop domain"/>
    <property type="match status" value="1"/>
</dbReference>
<dbReference type="AlphaFoldDB" id="F2KN20"/>
<name>F2KN20_ARCVS</name>
<dbReference type="GO" id="GO:0030515">
    <property type="term" value="F:snoRNA binding"/>
    <property type="evidence" value="ECO:0007669"/>
    <property type="project" value="InterPro"/>
</dbReference>
<dbReference type="PANTHER" id="PTHR10894">
    <property type="entry name" value="NUCLEOLAR PROTEIN 5 NUCLEOLAR PROTEIN NOP5 NOP58"/>
    <property type="match status" value="1"/>
</dbReference>
<dbReference type="Pfam" id="PF01798">
    <property type="entry name" value="Nop"/>
    <property type="match status" value="1"/>
</dbReference>
<dbReference type="GeneID" id="10394411"/>
<evidence type="ECO:0000313" key="3">
    <source>
        <dbReference type="EMBL" id="AEA47296.1"/>
    </source>
</evidence>
<keyword evidence="1" id="KW-0175">Coiled coil</keyword>
<organism evidence="3 4">
    <name type="scientific">Archaeoglobus veneficus (strain DSM 11195 / SNP6)</name>
    <dbReference type="NCBI Taxonomy" id="693661"/>
    <lineage>
        <taxon>Archaea</taxon>
        <taxon>Methanobacteriati</taxon>
        <taxon>Methanobacteriota</taxon>
        <taxon>Archaeoglobi</taxon>
        <taxon>Archaeoglobales</taxon>
        <taxon>Archaeoglobaceae</taxon>
        <taxon>Archaeoglobus</taxon>
    </lineage>
</organism>
<dbReference type="EMBL" id="CP002588">
    <property type="protein sequence ID" value="AEA47296.1"/>
    <property type="molecule type" value="Genomic_DNA"/>
</dbReference>
<dbReference type="InterPro" id="IPR002687">
    <property type="entry name" value="Nop_dom"/>
</dbReference>
<dbReference type="eggNOG" id="arCOG01923">
    <property type="taxonomic scope" value="Archaea"/>
</dbReference>
<feature type="domain" description="Nop" evidence="2">
    <location>
        <begin position="139"/>
        <end position="258"/>
    </location>
</feature>
<keyword evidence="4" id="KW-1185">Reference proteome</keyword>
<sequence>MKYRVWFGEVEDGKVKLSDNFVESFMNACNEELPFNVFDLGVKVFGSPEKYYSKLRKTAIEVARLKAEKELRREDRYAIMLLKALDEIDESINLLENKLADVEEVKESEVTEEMQEEIRRLKGLRRRIEGEIEAVMGKIAPNLSAILGGVIAARLLEKVGSLQRLASLPASTIQILGAEKSLYKAMARMRKGKPAKIPKHGVIFQHPFIRTLPKKKRGKMARFMAAKLAIAARIDYFTGELKEELATDVRKKYEELRRA</sequence>
<dbReference type="RefSeq" id="WP_013683958.1">
    <property type="nucleotide sequence ID" value="NC_015320.1"/>
</dbReference>
<dbReference type="Gene3D" id="1.10.246.90">
    <property type="entry name" value="Nop domain"/>
    <property type="match status" value="1"/>
</dbReference>
<dbReference type="InterPro" id="IPR029012">
    <property type="entry name" value="Helix_hairpin_bin_sf"/>
</dbReference>